<keyword evidence="6 9" id="KW-0324">Glycolysis</keyword>
<dbReference type="PRINTS" id="PR00662">
    <property type="entry name" value="G6PISOMERASE"/>
</dbReference>
<dbReference type="InterPro" id="IPR046348">
    <property type="entry name" value="SIS_dom_sf"/>
</dbReference>
<evidence type="ECO:0000256" key="5">
    <source>
        <dbReference type="ARBA" id="ARBA00022490"/>
    </source>
</evidence>
<keyword evidence="5" id="KW-0963">Cytoplasm</keyword>
<keyword evidence="7 9" id="KW-0413">Isomerase</keyword>
<evidence type="ECO:0000256" key="7">
    <source>
        <dbReference type="ARBA" id="ARBA00023235"/>
    </source>
</evidence>
<evidence type="ECO:0000256" key="8">
    <source>
        <dbReference type="ARBA" id="ARBA00029321"/>
    </source>
</evidence>
<dbReference type="Gene3D" id="3.40.50.10490">
    <property type="entry name" value="Glucose-6-phosphate isomerase like protein, domain 1"/>
    <property type="match status" value="2"/>
</dbReference>
<gene>
    <name evidence="10" type="ORF">COB67_12135</name>
</gene>
<comment type="similarity">
    <text evidence="2 9">Belongs to the GPI family.</text>
</comment>
<dbReference type="GO" id="GO:0006096">
    <property type="term" value="P:glycolytic process"/>
    <property type="evidence" value="ECO:0007669"/>
    <property type="project" value="UniProtKB-UniPathway"/>
</dbReference>
<dbReference type="HAMAP" id="MF_00473">
    <property type="entry name" value="G6P_isomerase"/>
    <property type="match status" value="1"/>
</dbReference>
<reference evidence="11" key="1">
    <citation type="submission" date="2017-08" db="EMBL/GenBank/DDBJ databases">
        <title>A dynamic microbial community with high functional redundancy inhabits the cold, oxic subseafloor aquifer.</title>
        <authorList>
            <person name="Tully B.J."/>
            <person name="Wheat C.G."/>
            <person name="Glazer B.T."/>
            <person name="Huber J.A."/>
        </authorList>
    </citation>
    <scope>NUCLEOTIDE SEQUENCE [LARGE SCALE GENOMIC DNA]</scope>
</reference>
<dbReference type="PROSITE" id="PS00765">
    <property type="entry name" value="P_GLUCOSE_ISOMERASE_1"/>
    <property type="match status" value="1"/>
</dbReference>
<dbReference type="GO" id="GO:0004347">
    <property type="term" value="F:glucose-6-phosphate isomerase activity"/>
    <property type="evidence" value="ECO:0007669"/>
    <property type="project" value="UniProtKB-EC"/>
</dbReference>
<proteinExistence type="inferred from homology"/>
<dbReference type="CDD" id="cd05016">
    <property type="entry name" value="SIS_PGI_2"/>
    <property type="match status" value="1"/>
</dbReference>
<evidence type="ECO:0000256" key="6">
    <source>
        <dbReference type="ARBA" id="ARBA00023152"/>
    </source>
</evidence>
<dbReference type="GO" id="GO:0097367">
    <property type="term" value="F:carbohydrate derivative binding"/>
    <property type="evidence" value="ECO:0007669"/>
    <property type="project" value="InterPro"/>
</dbReference>
<evidence type="ECO:0000313" key="10">
    <source>
        <dbReference type="EMBL" id="PCI23966.1"/>
    </source>
</evidence>
<dbReference type="EC" id="5.3.1.9" evidence="3 9"/>
<comment type="pathway">
    <text evidence="1 9">Carbohydrate degradation; glycolysis; D-glyceraldehyde 3-phosphate and glycerone phosphate from D-glucose: step 2/4.</text>
</comment>
<dbReference type="NCBIfam" id="NF001211">
    <property type="entry name" value="PRK00179.1"/>
    <property type="match status" value="1"/>
</dbReference>
<dbReference type="FunFam" id="3.40.50.10490:FF:000018">
    <property type="entry name" value="Glucose-6-phosphate isomerase"/>
    <property type="match status" value="1"/>
</dbReference>
<dbReference type="InterPro" id="IPR035482">
    <property type="entry name" value="SIS_PGI_2"/>
</dbReference>
<dbReference type="EMBL" id="NVSR01000131">
    <property type="protein sequence ID" value="PCI23966.1"/>
    <property type="molecule type" value="Genomic_DNA"/>
</dbReference>
<evidence type="ECO:0000256" key="3">
    <source>
        <dbReference type="ARBA" id="ARBA00011952"/>
    </source>
</evidence>
<dbReference type="InterPro" id="IPR001672">
    <property type="entry name" value="G6P_Isomerase"/>
</dbReference>
<dbReference type="GO" id="GO:0051156">
    <property type="term" value="P:glucose 6-phosphate metabolic process"/>
    <property type="evidence" value="ECO:0007669"/>
    <property type="project" value="TreeGrafter"/>
</dbReference>
<evidence type="ECO:0000256" key="2">
    <source>
        <dbReference type="ARBA" id="ARBA00006604"/>
    </source>
</evidence>
<dbReference type="UniPathway" id="UPA00109">
    <property type="reaction ID" value="UER00181"/>
</dbReference>
<dbReference type="CDD" id="cd05015">
    <property type="entry name" value="SIS_PGI_1"/>
    <property type="match status" value="1"/>
</dbReference>
<dbReference type="InterPro" id="IPR018189">
    <property type="entry name" value="Phosphoglucose_isomerase_CS"/>
</dbReference>
<sequence length="527" mass="59814">MRIIDLQEWKSLVRHHHSFKQTHLKDLFAADPQRAQKFSLEAAGLYIDFSKNLLTSQTLSLLLNLARAVELPKEMKRMFAGEKINQTENRAVLHTALRNCSDDPVDFEGKNVMPQVKQVLAQMEHFCEQLTQGQWRGYTGKRIRNIVNIGIGGSDLGPVMVYEGLKSYSNREITLRFVSNLDGSHFFEQVRDLKPEETLFIIASKSFTTQETMTNAQTAKDWLLEHLNSPEAVKQHFVAVSTNLEKVREFGILSENMFPFWDWVGGRYSVTSAIGLPLMISLGIKNFHRLRAGFHEMDQHFQTSPLEKNLPVILGLIGIWYNNFWGTETHAVFPYSQSLHHFPAYLQQLDMESNGKGVDRDGELVSYQTGPIIWGEVGTTGQHAFYQLIHQGKKLIPCDFIGFARPLHEMGDHHPKLMANFFAQQKALAFGKSVQELQAEGVKDALLPFKSFLGNRPSTCILAEQLTPEILGSLIALYEHKVFVQGILWNIFSFDQWGVELGKQLATEILSELQGPESADQRHDSST</sequence>
<feature type="non-terminal residue" evidence="10">
    <location>
        <position position="527"/>
    </location>
</feature>
<dbReference type="GO" id="GO:0048029">
    <property type="term" value="F:monosaccharide binding"/>
    <property type="evidence" value="ECO:0007669"/>
    <property type="project" value="TreeGrafter"/>
</dbReference>
<evidence type="ECO:0000256" key="4">
    <source>
        <dbReference type="ARBA" id="ARBA00022432"/>
    </source>
</evidence>
<dbReference type="PANTHER" id="PTHR11469">
    <property type="entry name" value="GLUCOSE-6-PHOSPHATE ISOMERASE"/>
    <property type="match status" value="1"/>
</dbReference>
<evidence type="ECO:0000256" key="1">
    <source>
        <dbReference type="ARBA" id="ARBA00004926"/>
    </source>
</evidence>
<keyword evidence="4 9" id="KW-0312">Gluconeogenesis</keyword>
<dbReference type="PROSITE" id="PS51463">
    <property type="entry name" value="P_GLUCOSE_ISOMERASE_3"/>
    <property type="match status" value="1"/>
</dbReference>
<dbReference type="AlphaFoldDB" id="A0A2A4SRE3"/>
<dbReference type="PANTHER" id="PTHR11469:SF1">
    <property type="entry name" value="GLUCOSE-6-PHOSPHATE ISOMERASE"/>
    <property type="match status" value="1"/>
</dbReference>
<accession>A0A2A4SRE3</accession>
<dbReference type="InterPro" id="IPR035476">
    <property type="entry name" value="SIS_PGI_1"/>
</dbReference>
<comment type="caution">
    <text evidence="10">The sequence shown here is derived from an EMBL/GenBank/DDBJ whole genome shotgun (WGS) entry which is preliminary data.</text>
</comment>
<name>A0A2A4SRE3_9DELT</name>
<dbReference type="Gene3D" id="1.10.1390.10">
    <property type="match status" value="1"/>
</dbReference>
<dbReference type="Pfam" id="PF00342">
    <property type="entry name" value="PGI"/>
    <property type="match status" value="1"/>
</dbReference>
<dbReference type="InterPro" id="IPR023096">
    <property type="entry name" value="G6P_Isomerase_C"/>
</dbReference>
<dbReference type="PROSITE" id="PS00174">
    <property type="entry name" value="P_GLUCOSE_ISOMERASE_2"/>
    <property type="match status" value="1"/>
</dbReference>
<evidence type="ECO:0000313" key="11">
    <source>
        <dbReference type="Proteomes" id="UP000218113"/>
    </source>
</evidence>
<comment type="catalytic activity">
    <reaction evidence="8 9">
        <text>alpha-D-glucose 6-phosphate = beta-D-fructose 6-phosphate</text>
        <dbReference type="Rhea" id="RHEA:11816"/>
        <dbReference type="ChEBI" id="CHEBI:57634"/>
        <dbReference type="ChEBI" id="CHEBI:58225"/>
        <dbReference type="EC" id="5.3.1.9"/>
    </reaction>
</comment>
<evidence type="ECO:0000256" key="9">
    <source>
        <dbReference type="RuleBase" id="RU000612"/>
    </source>
</evidence>
<dbReference type="Proteomes" id="UP000218113">
    <property type="component" value="Unassembled WGS sequence"/>
</dbReference>
<dbReference type="SUPFAM" id="SSF53697">
    <property type="entry name" value="SIS domain"/>
    <property type="match status" value="1"/>
</dbReference>
<dbReference type="GO" id="GO:0005829">
    <property type="term" value="C:cytosol"/>
    <property type="evidence" value="ECO:0007669"/>
    <property type="project" value="TreeGrafter"/>
</dbReference>
<dbReference type="GO" id="GO:0006094">
    <property type="term" value="P:gluconeogenesis"/>
    <property type="evidence" value="ECO:0007669"/>
    <property type="project" value="UniProtKB-KW"/>
</dbReference>
<organism evidence="10 11">
    <name type="scientific">SAR324 cluster bacterium</name>
    <dbReference type="NCBI Taxonomy" id="2024889"/>
    <lineage>
        <taxon>Bacteria</taxon>
        <taxon>Deltaproteobacteria</taxon>
        <taxon>SAR324 cluster</taxon>
    </lineage>
</organism>
<protein>
    <recommendedName>
        <fullName evidence="3 9">Glucose-6-phosphate isomerase</fullName>
        <ecNumber evidence="3 9">5.3.1.9</ecNumber>
    </recommendedName>
</protein>